<evidence type="ECO:0000256" key="4">
    <source>
        <dbReference type="ARBA" id="ARBA00022692"/>
    </source>
</evidence>
<feature type="transmembrane region" description="Helical" evidence="8">
    <location>
        <begin position="180"/>
        <end position="213"/>
    </location>
</feature>
<dbReference type="PANTHER" id="PTHR23513">
    <property type="entry name" value="INTEGRAL MEMBRANE EFFLUX PROTEIN-RELATED"/>
    <property type="match status" value="1"/>
</dbReference>
<evidence type="ECO:0000256" key="2">
    <source>
        <dbReference type="ARBA" id="ARBA00022448"/>
    </source>
</evidence>
<dbReference type="Proteomes" id="UP001428817">
    <property type="component" value="Unassembled WGS sequence"/>
</dbReference>
<dbReference type="InterPro" id="IPR036259">
    <property type="entry name" value="MFS_trans_sf"/>
</dbReference>
<comment type="caution">
    <text evidence="9">The sequence shown here is derived from an EMBL/GenBank/DDBJ whole genome shotgun (WGS) entry which is preliminary data.</text>
</comment>
<sequence>MASAERAAERAPSSARPGDAGAGLTGTRPLADPLFRRLWLGEALASVSEQLFLVCLTLLVLDVAGAGTTLGLVLAVAAVPRAVLLPLGGLLADRVPPVRLVVVSTALRTATLGALAALVLFGRPSLVLIAALAGLLGVLDAFYYPASLTLLPRVVPPAGLTRANALVQGAESAGDLFGPALAAGLVAVAGLGGALSAVVCLYLLATIALVAFARRFGRRVGLSTRARSSTAPPDESSTHRDTARPAGLAGLVEGVRYALGEPVVRGMLLVIAVLNVAVVGPIMVGGAVLAEQRLGGAAMLGLVFTGFGIGSAVGLLAAGARPPKHRGAVCAGGTATIGIGLAGLGMAPNLAWAIAVCAVIGVGAAYLGVVLVAWLQELVPVCLSGRVMSLVALAAVALDPLSFALAGALLPAGLPMLFGACGALVLVAASIAALSTRSRLPTG</sequence>
<dbReference type="InterPro" id="IPR011701">
    <property type="entry name" value="MFS"/>
</dbReference>
<feature type="compositionally biased region" description="Low complexity" evidence="7">
    <location>
        <begin position="1"/>
        <end position="17"/>
    </location>
</feature>
<proteinExistence type="predicted"/>
<keyword evidence="2" id="KW-0813">Transport</keyword>
<keyword evidence="5 8" id="KW-1133">Transmembrane helix</keyword>
<evidence type="ECO:0000313" key="10">
    <source>
        <dbReference type="Proteomes" id="UP001428817"/>
    </source>
</evidence>
<dbReference type="RefSeq" id="WP_185061708.1">
    <property type="nucleotide sequence ID" value="NZ_BAABJP010000008.1"/>
</dbReference>
<dbReference type="Pfam" id="PF07690">
    <property type="entry name" value="MFS_1"/>
    <property type="match status" value="1"/>
</dbReference>
<evidence type="ECO:0000256" key="7">
    <source>
        <dbReference type="SAM" id="MobiDB-lite"/>
    </source>
</evidence>
<feature type="region of interest" description="Disordered" evidence="7">
    <location>
        <begin position="1"/>
        <end position="25"/>
    </location>
</feature>
<keyword evidence="10" id="KW-1185">Reference proteome</keyword>
<feature type="transmembrane region" description="Helical" evidence="8">
    <location>
        <begin position="51"/>
        <end position="78"/>
    </location>
</feature>
<gene>
    <name evidence="9" type="primary">tet(V)_2</name>
    <name evidence="9" type="ORF">GCM10023321_24720</name>
</gene>
<comment type="subcellular location">
    <subcellularLocation>
        <location evidence="1">Cell inner membrane</location>
        <topology evidence="1">Multi-pass membrane protein</topology>
    </subcellularLocation>
</comment>
<dbReference type="CDD" id="cd06173">
    <property type="entry name" value="MFS_MefA_like"/>
    <property type="match status" value="1"/>
</dbReference>
<name>A0ABP9PZX3_9PSEU</name>
<feature type="region of interest" description="Disordered" evidence="7">
    <location>
        <begin position="224"/>
        <end position="243"/>
    </location>
</feature>
<evidence type="ECO:0000256" key="8">
    <source>
        <dbReference type="SAM" id="Phobius"/>
    </source>
</evidence>
<evidence type="ECO:0000256" key="3">
    <source>
        <dbReference type="ARBA" id="ARBA00022475"/>
    </source>
</evidence>
<accession>A0ABP9PZX3</accession>
<keyword evidence="3" id="KW-1003">Cell membrane</keyword>
<feature type="transmembrane region" description="Helical" evidence="8">
    <location>
        <begin position="352"/>
        <end position="375"/>
    </location>
</feature>
<protein>
    <submittedName>
        <fullName evidence="9">Tetracycline efflux MFS transporter Tet(V)</fullName>
    </submittedName>
</protein>
<feature type="transmembrane region" description="Helical" evidence="8">
    <location>
        <begin position="328"/>
        <end position="346"/>
    </location>
</feature>
<organism evidence="9 10">
    <name type="scientific">Pseudonocardia eucalypti</name>
    <dbReference type="NCBI Taxonomy" id="648755"/>
    <lineage>
        <taxon>Bacteria</taxon>
        <taxon>Bacillati</taxon>
        <taxon>Actinomycetota</taxon>
        <taxon>Actinomycetes</taxon>
        <taxon>Pseudonocardiales</taxon>
        <taxon>Pseudonocardiaceae</taxon>
        <taxon>Pseudonocardia</taxon>
    </lineage>
</organism>
<dbReference type="PANTHER" id="PTHR23513:SF9">
    <property type="entry name" value="ENTEROBACTIN EXPORTER ENTS"/>
    <property type="match status" value="1"/>
</dbReference>
<feature type="transmembrane region" description="Helical" evidence="8">
    <location>
        <begin position="387"/>
        <end position="410"/>
    </location>
</feature>
<evidence type="ECO:0000313" key="9">
    <source>
        <dbReference type="EMBL" id="GAA5153839.1"/>
    </source>
</evidence>
<dbReference type="SUPFAM" id="SSF103473">
    <property type="entry name" value="MFS general substrate transporter"/>
    <property type="match status" value="1"/>
</dbReference>
<keyword evidence="6 8" id="KW-0472">Membrane</keyword>
<dbReference type="Gene3D" id="1.20.1250.20">
    <property type="entry name" value="MFS general substrate transporter like domains"/>
    <property type="match status" value="1"/>
</dbReference>
<evidence type="ECO:0000256" key="5">
    <source>
        <dbReference type="ARBA" id="ARBA00022989"/>
    </source>
</evidence>
<feature type="transmembrane region" description="Helical" evidence="8">
    <location>
        <begin position="416"/>
        <end position="434"/>
    </location>
</feature>
<dbReference type="EMBL" id="BAABJP010000008">
    <property type="protein sequence ID" value="GAA5153839.1"/>
    <property type="molecule type" value="Genomic_DNA"/>
</dbReference>
<evidence type="ECO:0000256" key="6">
    <source>
        <dbReference type="ARBA" id="ARBA00023136"/>
    </source>
</evidence>
<reference evidence="10" key="1">
    <citation type="journal article" date="2019" name="Int. J. Syst. Evol. Microbiol.">
        <title>The Global Catalogue of Microorganisms (GCM) 10K type strain sequencing project: providing services to taxonomists for standard genome sequencing and annotation.</title>
        <authorList>
            <consortium name="The Broad Institute Genomics Platform"/>
            <consortium name="The Broad Institute Genome Sequencing Center for Infectious Disease"/>
            <person name="Wu L."/>
            <person name="Ma J."/>
        </authorList>
    </citation>
    <scope>NUCLEOTIDE SEQUENCE [LARGE SCALE GENOMIC DNA]</scope>
    <source>
        <strain evidence="10">JCM 18303</strain>
    </source>
</reference>
<keyword evidence="4 8" id="KW-0812">Transmembrane</keyword>
<feature type="transmembrane region" description="Helical" evidence="8">
    <location>
        <begin position="266"/>
        <end position="290"/>
    </location>
</feature>
<evidence type="ECO:0000256" key="1">
    <source>
        <dbReference type="ARBA" id="ARBA00004429"/>
    </source>
</evidence>
<feature type="transmembrane region" description="Helical" evidence="8">
    <location>
        <begin position="98"/>
        <end position="121"/>
    </location>
</feature>
<feature type="transmembrane region" description="Helical" evidence="8">
    <location>
        <begin position="126"/>
        <end position="146"/>
    </location>
</feature>
<feature type="transmembrane region" description="Helical" evidence="8">
    <location>
        <begin position="296"/>
        <end position="316"/>
    </location>
</feature>